<dbReference type="InterPro" id="IPR013189">
    <property type="entry name" value="Glyco_hydro_32_C"/>
</dbReference>
<evidence type="ECO:0000256" key="9">
    <source>
        <dbReference type="RuleBase" id="RU365015"/>
    </source>
</evidence>
<gene>
    <name evidence="12" type="ORF">RU93_GL000630</name>
</gene>
<dbReference type="SUPFAM" id="SSF49899">
    <property type="entry name" value="Concanavalin A-like lectins/glucanases"/>
    <property type="match status" value="1"/>
</dbReference>
<dbReference type="EC" id="3.2.1.26" evidence="3 8"/>
<evidence type="ECO:0000256" key="5">
    <source>
        <dbReference type="ARBA" id="ARBA00022801"/>
    </source>
</evidence>
<evidence type="ECO:0000256" key="7">
    <source>
        <dbReference type="ARBA" id="ARBA00033367"/>
    </source>
</evidence>
<keyword evidence="6 8" id="KW-0326">Glycosidase</keyword>
<evidence type="ECO:0000259" key="11">
    <source>
        <dbReference type="Pfam" id="PF08244"/>
    </source>
</evidence>
<dbReference type="InterPro" id="IPR006232">
    <property type="entry name" value="Suc6P_hydrolase"/>
</dbReference>
<dbReference type="PANTHER" id="PTHR43101">
    <property type="entry name" value="BETA-FRUCTOSIDASE"/>
    <property type="match status" value="1"/>
</dbReference>
<dbReference type="GO" id="GO:0005737">
    <property type="term" value="C:cytoplasm"/>
    <property type="evidence" value="ECO:0007669"/>
    <property type="project" value="UniProtKB-SubCell"/>
</dbReference>
<evidence type="ECO:0000256" key="3">
    <source>
        <dbReference type="ARBA" id="ARBA00012758"/>
    </source>
</evidence>
<dbReference type="Gene3D" id="2.115.10.20">
    <property type="entry name" value="Glycosyl hydrolase domain, family 43"/>
    <property type="match status" value="1"/>
</dbReference>
<comment type="caution">
    <text evidence="12">The sequence shown here is derived from an EMBL/GenBank/DDBJ whole genome shotgun (WGS) entry which is preliminary data.</text>
</comment>
<keyword evidence="13" id="KW-1185">Reference proteome</keyword>
<dbReference type="RefSeq" id="WP_071875330.1">
    <property type="nucleotide sequence ID" value="NZ_JBHSHF010000004.1"/>
</dbReference>
<evidence type="ECO:0000256" key="4">
    <source>
        <dbReference type="ARBA" id="ARBA00019623"/>
    </source>
</evidence>
<organism evidence="12 13">
    <name type="scientific">Enterococcus aquimarinus</name>
    <dbReference type="NCBI Taxonomy" id="328396"/>
    <lineage>
        <taxon>Bacteria</taxon>
        <taxon>Bacillati</taxon>
        <taxon>Bacillota</taxon>
        <taxon>Bacilli</taxon>
        <taxon>Lactobacillales</taxon>
        <taxon>Enterococcaceae</taxon>
        <taxon>Enterococcus</taxon>
    </lineage>
</organism>
<dbReference type="Gene3D" id="2.60.120.560">
    <property type="entry name" value="Exo-inulinase, domain 1"/>
    <property type="match status" value="1"/>
</dbReference>
<reference evidence="12 13" key="1">
    <citation type="submission" date="2014-12" db="EMBL/GenBank/DDBJ databases">
        <title>Draft genome sequences of 29 type strains of Enterococci.</title>
        <authorList>
            <person name="Zhong Z."/>
            <person name="Sun Z."/>
            <person name="Liu W."/>
            <person name="Zhang W."/>
            <person name="Zhang H."/>
        </authorList>
    </citation>
    <scope>NUCLEOTIDE SEQUENCE [LARGE SCALE GENOMIC DNA]</scope>
    <source>
        <strain evidence="12 13">DSM 17690</strain>
    </source>
</reference>
<accession>A0A1L8QQB0</accession>
<evidence type="ECO:0000256" key="6">
    <source>
        <dbReference type="ARBA" id="ARBA00023295"/>
    </source>
</evidence>
<dbReference type="InterPro" id="IPR013148">
    <property type="entry name" value="Glyco_hydro_32_N"/>
</dbReference>
<dbReference type="GO" id="GO:0004564">
    <property type="term" value="F:beta-fructofuranosidase activity"/>
    <property type="evidence" value="ECO:0007669"/>
    <property type="project" value="UniProtKB-EC"/>
</dbReference>
<comment type="catalytic activity">
    <reaction evidence="8">
        <text>Hydrolysis of terminal non-reducing beta-D-fructofuranoside residues in beta-D-fructofuranosides.</text>
        <dbReference type="EC" id="3.2.1.26"/>
    </reaction>
</comment>
<evidence type="ECO:0000259" key="10">
    <source>
        <dbReference type="Pfam" id="PF00251"/>
    </source>
</evidence>
<keyword evidence="9" id="KW-0119">Carbohydrate metabolism</keyword>
<evidence type="ECO:0000256" key="1">
    <source>
        <dbReference type="ARBA" id="ARBA00004914"/>
    </source>
</evidence>
<dbReference type="EMBL" id="JXKD01000014">
    <property type="protein sequence ID" value="OJG09647.1"/>
    <property type="molecule type" value="Genomic_DNA"/>
</dbReference>
<comment type="pathway">
    <text evidence="1 9">Glycan biosynthesis; sucrose metabolism.</text>
</comment>
<evidence type="ECO:0000313" key="13">
    <source>
        <dbReference type="Proteomes" id="UP000182149"/>
    </source>
</evidence>
<dbReference type="CDD" id="cd18623">
    <property type="entry name" value="GH32_ScrB-like"/>
    <property type="match status" value="1"/>
</dbReference>
<comment type="function">
    <text evidence="9">Enables the bacterium to metabolize sucrose as a sole carbon source.</text>
</comment>
<dbReference type="NCBIfam" id="TIGR01322">
    <property type="entry name" value="scrB_fam"/>
    <property type="match status" value="1"/>
</dbReference>
<dbReference type="UniPathway" id="UPA00238"/>
<evidence type="ECO:0000256" key="2">
    <source>
        <dbReference type="ARBA" id="ARBA00009902"/>
    </source>
</evidence>
<dbReference type="InterPro" id="IPR023296">
    <property type="entry name" value="Glyco_hydro_beta-prop_sf"/>
</dbReference>
<comment type="similarity">
    <text evidence="2 8">Belongs to the glycosyl hydrolase 32 family.</text>
</comment>
<evidence type="ECO:0000313" key="12">
    <source>
        <dbReference type="EMBL" id="OJG09647.1"/>
    </source>
</evidence>
<keyword evidence="9" id="KW-0963">Cytoplasm</keyword>
<dbReference type="InterPro" id="IPR051214">
    <property type="entry name" value="GH32_Enzymes"/>
</dbReference>
<dbReference type="Pfam" id="PF08244">
    <property type="entry name" value="Glyco_hydro_32C"/>
    <property type="match status" value="1"/>
</dbReference>
<dbReference type="SMART" id="SM00640">
    <property type="entry name" value="Glyco_32"/>
    <property type="match status" value="1"/>
</dbReference>
<dbReference type="PROSITE" id="PS00609">
    <property type="entry name" value="GLYCOSYL_HYDROL_F32"/>
    <property type="match status" value="1"/>
</dbReference>
<keyword evidence="5 8" id="KW-0378">Hydrolase</keyword>
<evidence type="ECO:0000256" key="8">
    <source>
        <dbReference type="RuleBase" id="RU362110"/>
    </source>
</evidence>
<feature type="domain" description="Glycosyl hydrolase family 32 N-terminal" evidence="10">
    <location>
        <begin position="40"/>
        <end position="342"/>
    </location>
</feature>
<dbReference type="GO" id="GO:0005985">
    <property type="term" value="P:sucrose metabolic process"/>
    <property type="evidence" value="ECO:0007669"/>
    <property type="project" value="UniProtKB-UniPathway"/>
</dbReference>
<dbReference type="Pfam" id="PF00251">
    <property type="entry name" value="Glyco_hydro_32N"/>
    <property type="match status" value="1"/>
</dbReference>
<feature type="domain" description="Glycosyl hydrolase family 32 C-terminal" evidence="11">
    <location>
        <begin position="370"/>
        <end position="486"/>
    </location>
</feature>
<dbReference type="InterPro" id="IPR018053">
    <property type="entry name" value="Glyco_hydro_32_AS"/>
</dbReference>
<proteinExistence type="inferred from homology"/>
<dbReference type="STRING" id="328396.RU93_GL000630"/>
<dbReference type="Proteomes" id="UP000182149">
    <property type="component" value="Unassembled WGS sequence"/>
</dbReference>
<comment type="subcellular location">
    <subcellularLocation>
        <location evidence="9">Cytoplasm</location>
    </subcellularLocation>
</comment>
<dbReference type="PANTHER" id="PTHR43101:SF1">
    <property type="entry name" value="BETA-FRUCTOSIDASE"/>
    <property type="match status" value="1"/>
</dbReference>
<dbReference type="InterPro" id="IPR001362">
    <property type="entry name" value="Glyco_hydro_32"/>
</dbReference>
<dbReference type="InterPro" id="IPR013320">
    <property type="entry name" value="ConA-like_dom_sf"/>
</dbReference>
<sequence length="497" mass="56999">MNITEWTTALRYRPYHLWDKEYTKTLEEQVQQSTWRLNFHIQPKSGLLNDPNGFSYFNGQWHLFYQAFPYGPVHGLKSWFHLTSDNLVDWQAEGVKLEPSTKYDSHGVYSGTALPIGEELLLAYTGNVRDRDWNRFSYQMGALMNTQNHITKIEQPLIPAPPEGYTDHFRDPQVIPYQGGYLLIIGAQTVQEEGKVLVYQGDTYTNWQLLGELDYMPAQAGYMVECPNLVFIKDQPVLIFCPQGMAKEDFAYQNIYPNTFVVGEQFDVNNVTLTNPQPIQNLDEGFDLYASQVINAPDGRVLSVGWAGLPELTYPTDEQNWAHCLSLVKELSIKQNRLYQTPITELEVLRQIATPVAGELGALTPLVKENQQNRYELRLTFSPESHGKIHLFADAENKHPFTLHFDAKNGKITIDRSRVSRPLNEAFGTTRTITIDRKQELTFQIFVDQSICEIFVNDGLHVFTSRVFPEIDQTNLFVEGENGHFSGTHWQLRSTFS</sequence>
<dbReference type="AlphaFoldDB" id="A0A1L8QQB0"/>
<dbReference type="SUPFAM" id="SSF75005">
    <property type="entry name" value="Arabinanase/levansucrase/invertase"/>
    <property type="match status" value="1"/>
</dbReference>
<name>A0A1L8QQB0_9ENTE</name>
<protein>
    <recommendedName>
        <fullName evidence="4 8">Sucrose-6-phosphate hydrolase</fullName>
        <ecNumber evidence="3 8">3.2.1.26</ecNumber>
    </recommendedName>
    <alternativeName>
        <fullName evidence="7 9">Invertase</fullName>
    </alternativeName>
</protein>